<dbReference type="PANTHER" id="PTHR12484:SF4">
    <property type="entry name" value="A-KINASE ANCHOR PROTEIN 17A"/>
    <property type="match status" value="1"/>
</dbReference>
<feature type="compositionally biased region" description="Basic and acidic residues" evidence="2">
    <location>
        <begin position="458"/>
        <end position="470"/>
    </location>
</feature>
<dbReference type="EMBL" id="JAKMXF010000111">
    <property type="protein sequence ID" value="KAI6657658.1"/>
    <property type="molecule type" value="Genomic_DNA"/>
</dbReference>
<feature type="region of interest" description="Disordered" evidence="2">
    <location>
        <begin position="416"/>
        <end position="498"/>
    </location>
</feature>
<dbReference type="InterPro" id="IPR056852">
    <property type="entry name" value="AK17A/B"/>
</dbReference>
<dbReference type="PANTHER" id="PTHR12484">
    <property type="entry name" value="B-LYMPHOCYTE ANTIGEN-RELATED"/>
    <property type="match status" value="1"/>
</dbReference>
<dbReference type="AlphaFoldDB" id="A0AAV7K8U0"/>
<feature type="region of interest" description="Disordered" evidence="2">
    <location>
        <begin position="364"/>
        <end position="389"/>
    </location>
</feature>
<accession>A0AAV7K8U0</accession>
<feature type="coiled-coil region" evidence="1">
    <location>
        <begin position="296"/>
        <end position="330"/>
    </location>
</feature>
<proteinExistence type="predicted"/>
<keyword evidence="4" id="KW-1185">Reference proteome</keyword>
<feature type="compositionally biased region" description="Basic residues" evidence="2">
    <location>
        <begin position="424"/>
        <end position="440"/>
    </location>
</feature>
<keyword evidence="1" id="KW-0175">Coiled coil</keyword>
<gene>
    <name evidence="3" type="ORF">LOD99_401</name>
</gene>
<sequence length="498" mass="57601">MSTAFPLPVLTPPMAMALGVPKLVQQPQIIPTLSETEEILVNSRLQLFLKPLTRLNIVVTLPEIKLSAMSVSNWEIMEKLKTLVKPEQFEFLNVVNLSRESVTLEAEFSSVRAMRRSIPLMTGQRFKHSKFTDLLSIKVVTFDTVAPVKSEWEAIFRDKGMISFQTSAPGDRPDTIRLENLPIAWFSETVDPINNRLIPSTKILREAFERFGGIRRVEIIADAPPSEDGANFNSFGPGHTQNQNMTAYIQYFDYQSFCNAMDGLRDRKLVKKAGEAENAAFINLSVDMTSYLSDENVKKRLRQQEKRNELQKLLEQKKWLEEQLDMHSRIEEETQQQEHKTRISFLAQQKNTFEYISRKSIFRPYHNPYNQGNPRRMKPRPPREEVERATEMSTYQLRYCEAKSLLGFLLVGAAEARNEEQKERKKGKNRDKYRRPHSHDRRKDSSSSIELFQSDSDSPDKSSMEVEMRQRLKNRFRSSHTSTSSKNMPSDSDDDVAH</sequence>
<dbReference type="Pfam" id="PF25015">
    <property type="entry name" value="RBD_AKAP-17A"/>
    <property type="match status" value="1"/>
</dbReference>
<organism evidence="3 4">
    <name type="scientific">Oopsacas minuta</name>
    <dbReference type="NCBI Taxonomy" id="111878"/>
    <lineage>
        <taxon>Eukaryota</taxon>
        <taxon>Metazoa</taxon>
        <taxon>Porifera</taxon>
        <taxon>Hexactinellida</taxon>
        <taxon>Hexasterophora</taxon>
        <taxon>Lyssacinosida</taxon>
        <taxon>Leucopsacidae</taxon>
        <taxon>Oopsacas</taxon>
    </lineage>
</organism>
<name>A0AAV7K8U0_9METZ</name>
<evidence type="ECO:0000256" key="1">
    <source>
        <dbReference type="SAM" id="Coils"/>
    </source>
</evidence>
<feature type="compositionally biased region" description="Polar residues" evidence="2">
    <location>
        <begin position="479"/>
        <end position="490"/>
    </location>
</feature>
<comment type="caution">
    <text evidence="3">The sequence shown here is derived from an EMBL/GenBank/DDBJ whole genome shotgun (WGS) entry which is preliminary data.</text>
</comment>
<dbReference type="Proteomes" id="UP001165289">
    <property type="component" value="Unassembled WGS sequence"/>
</dbReference>
<evidence type="ECO:0000256" key="2">
    <source>
        <dbReference type="SAM" id="MobiDB-lite"/>
    </source>
</evidence>
<evidence type="ECO:0000313" key="4">
    <source>
        <dbReference type="Proteomes" id="UP001165289"/>
    </source>
</evidence>
<protein>
    <submittedName>
        <fullName evidence="3">A-kinase anchor protein 17A</fullName>
    </submittedName>
</protein>
<evidence type="ECO:0000313" key="3">
    <source>
        <dbReference type="EMBL" id="KAI6657658.1"/>
    </source>
</evidence>
<reference evidence="3 4" key="1">
    <citation type="journal article" date="2023" name="BMC Biol.">
        <title>The compact genome of the sponge Oopsacas minuta (Hexactinellida) is lacking key metazoan core genes.</title>
        <authorList>
            <person name="Santini S."/>
            <person name="Schenkelaars Q."/>
            <person name="Jourda C."/>
            <person name="Duchesne M."/>
            <person name="Belahbib H."/>
            <person name="Rocher C."/>
            <person name="Selva M."/>
            <person name="Riesgo A."/>
            <person name="Vervoort M."/>
            <person name="Leys S.P."/>
            <person name="Kodjabachian L."/>
            <person name="Le Bivic A."/>
            <person name="Borchiellini C."/>
            <person name="Claverie J.M."/>
            <person name="Renard E."/>
        </authorList>
    </citation>
    <scope>NUCLEOTIDE SEQUENCE [LARGE SCALE GENOMIC DNA]</scope>
    <source>
        <strain evidence="3">SPO-2</strain>
    </source>
</reference>